<evidence type="ECO:0000259" key="7">
    <source>
        <dbReference type="PROSITE" id="PS50850"/>
    </source>
</evidence>
<dbReference type="PANTHER" id="PTHR43124">
    <property type="entry name" value="PURINE EFFLUX PUMP PBUE"/>
    <property type="match status" value="1"/>
</dbReference>
<dbReference type="InterPro" id="IPR020846">
    <property type="entry name" value="MFS_dom"/>
</dbReference>
<accession>A0ABR6KWQ9</accession>
<evidence type="ECO:0000256" key="1">
    <source>
        <dbReference type="ARBA" id="ARBA00004651"/>
    </source>
</evidence>
<feature type="transmembrane region" description="Helical" evidence="6">
    <location>
        <begin position="216"/>
        <end position="234"/>
    </location>
</feature>
<gene>
    <name evidence="8" type="ORF">GGQ57_005180</name>
</gene>
<evidence type="ECO:0000256" key="4">
    <source>
        <dbReference type="ARBA" id="ARBA00022989"/>
    </source>
</evidence>
<keyword evidence="3 6" id="KW-0812">Transmembrane</keyword>
<comment type="subcellular location">
    <subcellularLocation>
        <location evidence="1">Cell membrane</location>
        <topology evidence="1">Multi-pass membrane protein</topology>
    </subcellularLocation>
</comment>
<dbReference type="PANTHER" id="PTHR43124:SF3">
    <property type="entry name" value="CHLORAMPHENICOL EFFLUX PUMP RV0191"/>
    <property type="match status" value="1"/>
</dbReference>
<feature type="transmembrane region" description="Helical" evidence="6">
    <location>
        <begin position="82"/>
        <end position="100"/>
    </location>
</feature>
<feature type="domain" description="Major facilitator superfamily (MFS) profile" evidence="7">
    <location>
        <begin position="15"/>
        <end position="413"/>
    </location>
</feature>
<evidence type="ECO:0000313" key="8">
    <source>
        <dbReference type="EMBL" id="MBB4625228.1"/>
    </source>
</evidence>
<feature type="transmembrane region" description="Helical" evidence="6">
    <location>
        <begin position="48"/>
        <end position="70"/>
    </location>
</feature>
<evidence type="ECO:0000313" key="9">
    <source>
        <dbReference type="Proteomes" id="UP000533637"/>
    </source>
</evidence>
<keyword evidence="2" id="KW-1003">Cell membrane</keyword>
<keyword evidence="9" id="KW-1185">Reference proteome</keyword>
<feature type="transmembrane region" description="Helical" evidence="6">
    <location>
        <begin position="285"/>
        <end position="307"/>
    </location>
</feature>
<feature type="transmembrane region" description="Helical" evidence="6">
    <location>
        <begin position="390"/>
        <end position="409"/>
    </location>
</feature>
<sequence length="419" mass="45783">MNKTLTDSKFRLWLLWGFAVLLYFFANLQKVVIPGATFNEIQQHFSTAASSVTGLGAIFMYTYAFSQLFVGLFVDRFSGVRVMAWGGLLLVVGSILSALAPSLWMLYAARIMVGMGSASVYLSITKETNRIFPGNFALMLGFVMVLGYLGGVAGNAPFIAGVQAWGWQSTLILAGIVSGVAYAGFLLTKVSLPMPVVAQSARFDFRRFLDVLKKQHNIYVIVCGSFTFGLYFVVQSMIGKKFLEDYSGMSAEGAGWVLTVLMIIGAANSLLAPGLNRLLGDRRRIFMLFSGIGTALSFLLLVLAIAFGIHSPWLTGGSFVLMAFAANISPIIVALIKETNYSDIWGVALSLYTFIAYMVIAALGNVVGFLMDRFEPEHIDGVQIYGRDSYLLSFGVLLVISLFAVYSAFRIRETYGKDI</sequence>
<dbReference type="Pfam" id="PF07690">
    <property type="entry name" value="MFS_1"/>
    <property type="match status" value="1"/>
</dbReference>
<dbReference type="InterPro" id="IPR011701">
    <property type="entry name" value="MFS"/>
</dbReference>
<dbReference type="SUPFAM" id="SSF103473">
    <property type="entry name" value="MFS general substrate transporter"/>
    <property type="match status" value="1"/>
</dbReference>
<feature type="transmembrane region" description="Helical" evidence="6">
    <location>
        <begin position="313"/>
        <end position="336"/>
    </location>
</feature>
<dbReference type="Gene3D" id="1.20.1250.20">
    <property type="entry name" value="MFS general substrate transporter like domains"/>
    <property type="match status" value="1"/>
</dbReference>
<dbReference type="RefSeq" id="WP_183672527.1">
    <property type="nucleotide sequence ID" value="NZ_BMPB01000023.1"/>
</dbReference>
<dbReference type="PROSITE" id="PS50850">
    <property type="entry name" value="MFS"/>
    <property type="match status" value="1"/>
</dbReference>
<dbReference type="InterPro" id="IPR050189">
    <property type="entry name" value="MFS_Efflux_Transporters"/>
</dbReference>
<protein>
    <submittedName>
        <fullName evidence="8">MFS family permease</fullName>
    </submittedName>
</protein>
<reference evidence="8 9" key="1">
    <citation type="submission" date="2020-08" db="EMBL/GenBank/DDBJ databases">
        <title>Genomic Encyclopedia of Type Strains, Phase IV (KMG-IV): sequencing the most valuable type-strain genomes for metagenomic binning, comparative biology and taxonomic classification.</title>
        <authorList>
            <person name="Goeker M."/>
        </authorList>
    </citation>
    <scope>NUCLEOTIDE SEQUENCE [LARGE SCALE GENOMIC DNA]</scope>
    <source>
        <strain evidence="8 9">DSM 102983</strain>
    </source>
</reference>
<keyword evidence="5 6" id="KW-0472">Membrane</keyword>
<name>A0ABR6KWQ9_9BACT</name>
<evidence type="ECO:0000256" key="6">
    <source>
        <dbReference type="SAM" id="Phobius"/>
    </source>
</evidence>
<feature type="transmembrane region" description="Helical" evidence="6">
    <location>
        <begin position="165"/>
        <end position="187"/>
    </location>
</feature>
<keyword evidence="4 6" id="KW-1133">Transmembrane helix</keyword>
<feature type="transmembrane region" description="Helical" evidence="6">
    <location>
        <begin position="254"/>
        <end position="273"/>
    </location>
</feature>
<proteinExistence type="predicted"/>
<dbReference type="EMBL" id="JACHOC010000015">
    <property type="protein sequence ID" value="MBB4625228.1"/>
    <property type="molecule type" value="Genomic_DNA"/>
</dbReference>
<feature type="transmembrane region" description="Helical" evidence="6">
    <location>
        <begin position="12"/>
        <end position="28"/>
    </location>
</feature>
<organism evidence="8 9">
    <name type="scientific">Parabacteroides faecis</name>
    <dbReference type="NCBI Taxonomy" id="1217282"/>
    <lineage>
        <taxon>Bacteria</taxon>
        <taxon>Pseudomonadati</taxon>
        <taxon>Bacteroidota</taxon>
        <taxon>Bacteroidia</taxon>
        <taxon>Bacteroidales</taxon>
        <taxon>Tannerellaceae</taxon>
        <taxon>Parabacteroides</taxon>
    </lineage>
</organism>
<feature type="transmembrane region" description="Helical" evidence="6">
    <location>
        <begin position="106"/>
        <end position="124"/>
    </location>
</feature>
<evidence type="ECO:0000256" key="5">
    <source>
        <dbReference type="ARBA" id="ARBA00023136"/>
    </source>
</evidence>
<feature type="transmembrane region" description="Helical" evidence="6">
    <location>
        <begin position="348"/>
        <end position="370"/>
    </location>
</feature>
<evidence type="ECO:0000256" key="2">
    <source>
        <dbReference type="ARBA" id="ARBA00022475"/>
    </source>
</evidence>
<dbReference type="Proteomes" id="UP000533637">
    <property type="component" value="Unassembled WGS sequence"/>
</dbReference>
<comment type="caution">
    <text evidence="8">The sequence shown here is derived from an EMBL/GenBank/DDBJ whole genome shotgun (WGS) entry which is preliminary data.</text>
</comment>
<evidence type="ECO:0000256" key="3">
    <source>
        <dbReference type="ARBA" id="ARBA00022692"/>
    </source>
</evidence>
<dbReference type="InterPro" id="IPR036259">
    <property type="entry name" value="MFS_trans_sf"/>
</dbReference>
<feature type="transmembrane region" description="Helical" evidence="6">
    <location>
        <begin position="136"/>
        <end position="159"/>
    </location>
</feature>